<evidence type="ECO:0000313" key="3">
    <source>
        <dbReference type="EMBL" id="TQV76850.1"/>
    </source>
</evidence>
<dbReference type="InterPro" id="IPR023614">
    <property type="entry name" value="Porin_dom_sf"/>
</dbReference>
<dbReference type="InterPro" id="IPR025388">
    <property type="entry name" value="Alginate_export_dom"/>
</dbReference>
<comment type="caution">
    <text evidence="3">The sequence shown here is derived from an EMBL/GenBank/DDBJ whole genome shotgun (WGS) entry which is preliminary data.</text>
</comment>
<organism evidence="3 4">
    <name type="scientific">Aliikangiella marina</name>
    <dbReference type="NCBI Taxonomy" id="1712262"/>
    <lineage>
        <taxon>Bacteria</taxon>
        <taxon>Pseudomonadati</taxon>
        <taxon>Pseudomonadota</taxon>
        <taxon>Gammaproteobacteria</taxon>
        <taxon>Oceanospirillales</taxon>
        <taxon>Pleioneaceae</taxon>
        <taxon>Aliikangiella</taxon>
    </lineage>
</organism>
<dbReference type="Proteomes" id="UP000317839">
    <property type="component" value="Unassembled WGS sequence"/>
</dbReference>
<proteinExistence type="predicted"/>
<dbReference type="Pfam" id="PF13372">
    <property type="entry name" value="Alginate_exp"/>
    <property type="match status" value="1"/>
</dbReference>
<reference evidence="3 4" key="1">
    <citation type="submission" date="2019-06" db="EMBL/GenBank/DDBJ databases">
        <title>Draft genome of Aliikangiella marina GYP-15.</title>
        <authorList>
            <person name="Wang G."/>
        </authorList>
    </citation>
    <scope>NUCLEOTIDE SEQUENCE [LARGE SCALE GENOMIC DNA]</scope>
    <source>
        <strain evidence="3 4">GYP-15</strain>
    </source>
</reference>
<feature type="domain" description="Alginate export" evidence="2">
    <location>
        <begin position="43"/>
        <end position="264"/>
    </location>
</feature>
<gene>
    <name evidence="3" type="ORF">FLL45_02520</name>
</gene>
<keyword evidence="4" id="KW-1185">Reference proteome</keyword>
<dbReference type="OrthoDB" id="9767539at2"/>
<dbReference type="EMBL" id="VIKR01000001">
    <property type="protein sequence ID" value="TQV76850.1"/>
    <property type="molecule type" value="Genomic_DNA"/>
</dbReference>
<feature type="signal peptide" evidence="1">
    <location>
        <begin position="1"/>
        <end position="26"/>
    </location>
</feature>
<accession>A0A545THZ4</accession>
<evidence type="ECO:0000256" key="1">
    <source>
        <dbReference type="SAM" id="SignalP"/>
    </source>
</evidence>
<evidence type="ECO:0000259" key="2">
    <source>
        <dbReference type="Pfam" id="PF13372"/>
    </source>
</evidence>
<feature type="chain" id="PRO_5022059013" description="Alginate export domain-containing protein" evidence="1">
    <location>
        <begin position="27"/>
        <end position="399"/>
    </location>
</feature>
<name>A0A545THZ4_9GAMM</name>
<keyword evidence="1" id="KW-0732">Signal</keyword>
<dbReference type="RefSeq" id="WP_142888210.1">
    <property type="nucleotide sequence ID" value="NZ_VIKR01000001.1"/>
</dbReference>
<protein>
    <recommendedName>
        <fullName evidence="2">Alginate export domain-containing protein</fullName>
    </recommendedName>
</protein>
<dbReference type="AlphaFoldDB" id="A0A545THZ4"/>
<evidence type="ECO:0000313" key="4">
    <source>
        <dbReference type="Proteomes" id="UP000317839"/>
    </source>
</evidence>
<dbReference type="Gene3D" id="2.40.160.10">
    <property type="entry name" value="Porin"/>
    <property type="match status" value="1"/>
</dbReference>
<sequence length="399" mass="43885">MKYSIIKKIPIAILLSVLVSANSLSADESLGTADVNFNLRYESVEQNNALQDADALTLRTRLTYTFKEKDGFSALVEFEDSRNILGITDYNNTLGQNAGVYSVIADPETTELDQAFVHYKRDGLKIKAGRQVITYDGHRFVGHVGWRQDRQTFDGLTINYKASDDLILNYANITQRNRIFAEVRDLESEDHLFNLAYTTAIGKVTGYGYLLEVDDETDNGIDTYGISLKGSFTVGETKTLYHAEFARQSAIANGADFDADYLFIEGGAVFGGFTTKIGYEVLGSDSGNYGFATPLATLHKFNGFTDQFLATPDVGLVDVYATFATSALGAKWTLTYHDFSADESSTGIDDLGSEVNLVVAKKFSKRYTAGFKYGAYSAGDAAAGKVDTDKIWIWLSAQY</sequence>